<dbReference type="CDD" id="cd04301">
    <property type="entry name" value="NAT_SF"/>
    <property type="match status" value="1"/>
</dbReference>
<dbReference type="Pfam" id="PF00583">
    <property type="entry name" value="Acetyltransf_1"/>
    <property type="match status" value="1"/>
</dbReference>
<dbReference type="SUPFAM" id="SSF55729">
    <property type="entry name" value="Acyl-CoA N-acyltransferases (Nat)"/>
    <property type="match status" value="1"/>
</dbReference>
<reference evidence="5" key="1">
    <citation type="journal article" date="2019" name="Int. J. Syst. Evol. Microbiol.">
        <title>The Global Catalogue of Microorganisms (GCM) 10K type strain sequencing project: providing services to taxonomists for standard genome sequencing and annotation.</title>
        <authorList>
            <consortium name="The Broad Institute Genomics Platform"/>
            <consortium name="The Broad Institute Genome Sequencing Center for Infectious Disease"/>
            <person name="Wu L."/>
            <person name="Ma J."/>
        </authorList>
    </citation>
    <scope>NUCLEOTIDE SEQUENCE [LARGE SCALE GENOMIC DNA]</scope>
    <source>
        <strain evidence="5">NBRC 112416</strain>
    </source>
</reference>
<protein>
    <submittedName>
        <fullName evidence="4">N-acetyltransferase</fullName>
    </submittedName>
</protein>
<dbReference type="InterPro" id="IPR050832">
    <property type="entry name" value="Bact_Acetyltransf"/>
</dbReference>
<dbReference type="InterPro" id="IPR016181">
    <property type="entry name" value="Acyl_CoA_acyltransferase"/>
</dbReference>
<dbReference type="EMBL" id="BSNS01000015">
    <property type="protein sequence ID" value="GLQ56016.1"/>
    <property type="molecule type" value="Genomic_DNA"/>
</dbReference>
<keyword evidence="2" id="KW-0012">Acyltransferase</keyword>
<feature type="domain" description="N-acetyltransferase" evidence="3">
    <location>
        <begin position="27"/>
        <end position="189"/>
    </location>
</feature>
<keyword evidence="1" id="KW-0808">Transferase</keyword>
<dbReference type="RefSeq" id="WP_348523237.1">
    <property type="nucleotide sequence ID" value="NZ_BSNS01000015.1"/>
</dbReference>
<dbReference type="InterPro" id="IPR000182">
    <property type="entry name" value="GNAT_dom"/>
</dbReference>
<comment type="caution">
    <text evidence="4">The sequence shown here is derived from an EMBL/GenBank/DDBJ whole genome shotgun (WGS) entry which is preliminary data.</text>
</comment>
<proteinExistence type="predicted"/>
<gene>
    <name evidence="4" type="ORF">GCM10010862_32750</name>
</gene>
<evidence type="ECO:0000259" key="3">
    <source>
        <dbReference type="PROSITE" id="PS51186"/>
    </source>
</evidence>
<name>A0ABQ5W7R0_9HYPH</name>
<evidence type="ECO:0000256" key="1">
    <source>
        <dbReference type="ARBA" id="ARBA00022679"/>
    </source>
</evidence>
<dbReference type="Proteomes" id="UP001156691">
    <property type="component" value="Unassembled WGS sequence"/>
</dbReference>
<dbReference type="PROSITE" id="PS51186">
    <property type="entry name" value="GNAT"/>
    <property type="match status" value="1"/>
</dbReference>
<evidence type="ECO:0000256" key="2">
    <source>
        <dbReference type="ARBA" id="ARBA00023315"/>
    </source>
</evidence>
<evidence type="ECO:0000313" key="4">
    <source>
        <dbReference type="EMBL" id="GLQ56016.1"/>
    </source>
</evidence>
<dbReference type="Gene3D" id="3.40.630.30">
    <property type="match status" value="1"/>
</dbReference>
<organism evidence="4 5">
    <name type="scientific">Devosia nitrariae</name>
    <dbReference type="NCBI Taxonomy" id="2071872"/>
    <lineage>
        <taxon>Bacteria</taxon>
        <taxon>Pseudomonadati</taxon>
        <taxon>Pseudomonadota</taxon>
        <taxon>Alphaproteobacteria</taxon>
        <taxon>Hyphomicrobiales</taxon>
        <taxon>Devosiaceae</taxon>
        <taxon>Devosia</taxon>
    </lineage>
</organism>
<evidence type="ECO:0000313" key="5">
    <source>
        <dbReference type="Proteomes" id="UP001156691"/>
    </source>
</evidence>
<accession>A0ABQ5W7R0</accession>
<dbReference type="PANTHER" id="PTHR43877">
    <property type="entry name" value="AMINOALKYLPHOSPHONATE N-ACETYLTRANSFERASE-RELATED-RELATED"/>
    <property type="match status" value="1"/>
</dbReference>
<sequence>MSRFERKPASTFAETLKVPAAMITSLAAWRPLTPADLSAVEAIAADVHPDFFEEPAVFAERQRLYPKGTHILEAGGAPCGYVLSHPWRIASLPSLNSLLGSLPEDADTYYLHDLALLTRARGTGAAGRIVADLVAHARSEGFASMSLVAVNASQAFWERHGFAAKESPALAGKLESYEQSARFMVRSMDE</sequence>
<keyword evidence="5" id="KW-1185">Reference proteome</keyword>